<dbReference type="GeneID" id="36397785"/>
<keyword evidence="2" id="KW-1185">Reference proteome</keyword>
<name>A0A0P1AZE6_PLAHL</name>
<evidence type="ECO:0000313" key="2">
    <source>
        <dbReference type="Proteomes" id="UP000054928"/>
    </source>
</evidence>
<dbReference type="RefSeq" id="XP_024582695.1">
    <property type="nucleotide sequence ID" value="XM_024717170.1"/>
</dbReference>
<protein>
    <submittedName>
        <fullName evidence="1">Uncharacterized protein</fullName>
    </submittedName>
</protein>
<sequence length="111" mass="12886">MFSSVRREDNRAELRVLENREKLKFLQTHFFVNLELSARVMRHLRPARLGVASVRQVNAGDLVTSIEKTVRVVSEDDAHLQTASSPNFRHKQFSNSRYHRFGGVFVGFTQR</sequence>
<dbReference type="AlphaFoldDB" id="A0A0P1AZE6"/>
<dbReference type="EMBL" id="CCYD01002047">
    <property type="protein sequence ID" value="CEG46326.1"/>
    <property type="molecule type" value="Genomic_DNA"/>
</dbReference>
<proteinExistence type="predicted"/>
<reference evidence="2" key="1">
    <citation type="submission" date="2014-09" db="EMBL/GenBank/DDBJ databases">
        <authorList>
            <person name="Sharma Rahul"/>
            <person name="Thines Marco"/>
        </authorList>
    </citation>
    <scope>NUCLEOTIDE SEQUENCE [LARGE SCALE GENOMIC DNA]</scope>
</reference>
<evidence type="ECO:0000313" key="1">
    <source>
        <dbReference type="EMBL" id="CEG46326.1"/>
    </source>
</evidence>
<accession>A0A0P1AZE6</accession>
<organism evidence="1 2">
    <name type="scientific">Plasmopara halstedii</name>
    <name type="common">Downy mildew of sunflower</name>
    <dbReference type="NCBI Taxonomy" id="4781"/>
    <lineage>
        <taxon>Eukaryota</taxon>
        <taxon>Sar</taxon>
        <taxon>Stramenopiles</taxon>
        <taxon>Oomycota</taxon>
        <taxon>Peronosporomycetes</taxon>
        <taxon>Peronosporales</taxon>
        <taxon>Peronosporaceae</taxon>
        <taxon>Plasmopara</taxon>
    </lineage>
</organism>
<dbReference type="OrthoDB" id="2325716at2759"/>
<dbReference type="Proteomes" id="UP000054928">
    <property type="component" value="Unassembled WGS sequence"/>
</dbReference>